<reference evidence="1 2" key="1">
    <citation type="journal article" date="2013" name="Mar. Genomics">
        <title>Expression of sulfatases in Rhodopirellula baltica and the diversity of sulfatases in the genus Rhodopirellula.</title>
        <authorList>
            <person name="Wegner C.E."/>
            <person name="Richter-Heitmann T."/>
            <person name="Klindworth A."/>
            <person name="Klockow C."/>
            <person name="Richter M."/>
            <person name="Achstetter T."/>
            <person name="Glockner F.O."/>
            <person name="Harder J."/>
        </authorList>
    </citation>
    <scope>NUCLEOTIDE SEQUENCE [LARGE SCALE GENOMIC DNA]</scope>
    <source>
        <strain evidence="1 2">SWK14</strain>
    </source>
</reference>
<name>L7CEB2_RHOBT</name>
<dbReference type="EMBL" id="AMWG01000099">
    <property type="protein sequence ID" value="ELP32569.1"/>
    <property type="molecule type" value="Genomic_DNA"/>
</dbReference>
<accession>L7CEB2</accession>
<evidence type="ECO:0000313" key="1">
    <source>
        <dbReference type="EMBL" id="ELP32569.1"/>
    </source>
</evidence>
<comment type="caution">
    <text evidence="1">The sequence shown here is derived from an EMBL/GenBank/DDBJ whole genome shotgun (WGS) entry which is preliminary data.</text>
</comment>
<dbReference type="AlphaFoldDB" id="L7CEB2"/>
<proteinExistence type="predicted"/>
<gene>
    <name evidence="1" type="ORF">RBSWK_03510</name>
</gene>
<organism evidence="1 2">
    <name type="scientific">Rhodopirellula baltica SWK14</name>
    <dbReference type="NCBI Taxonomy" id="993516"/>
    <lineage>
        <taxon>Bacteria</taxon>
        <taxon>Pseudomonadati</taxon>
        <taxon>Planctomycetota</taxon>
        <taxon>Planctomycetia</taxon>
        <taxon>Pirellulales</taxon>
        <taxon>Pirellulaceae</taxon>
        <taxon>Rhodopirellula</taxon>
    </lineage>
</organism>
<sequence length="55" mass="6428">MRPNIVLMLGFFMRVRANEIETDLSERIQQPEIRSSKPLFSLEKSTFSMFFVTAS</sequence>
<protein>
    <submittedName>
        <fullName evidence="1">Uncharacterized protein</fullName>
    </submittedName>
</protein>
<dbReference type="PATRIC" id="fig|993516.3.peg.3745"/>
<dbReference type="Proteomes" id="UP000010959">
    <property type="component" value="Unassembled WGS sequence"/>
</dbReference>
<evidence type="ECO:0000313" key="2">
    <source>
        <dbReference type="Proteomes" id="UP000010959"/>
    </source>
</evidence>